<protein>
    <submittedName>
        <fullName evidence="1">Uncharacterized protein</fullName>
    </submittedName>
</protein>
<gene>
    <name evidence="1" type="ORF">S01H1_43064</name>
</gene>
<proteinExistence type="predicted"/>
<dbReference type="EMBL" id="BARS01027410">
    <property type="protein sequence ID" value="GAG11611.1"/>
    <property type="molecule type" value="Genomic_DNA"/>
</dbReference>
<accession>X0WFY2</accession>
<evidence type="ECO:0000313" key="1">
    <source>
        <dbReference type="EMBL" id="GAG11611.1"/>
    </source>
</evidence>
<dbReference type="AlphaFoldDB" id="X0WFY2"/>
<reference evidence="1" key="1">
    <citation type="journal article" date="2014" name="Front. Microbiol.">
        <title>High frequency of phylogenetically diverse reductive dehalogenase-homologous genes in deep subseafloor sedimentary metagenomes.</title>
        <authorList>
            <person name="Kawai M."/>
            <person name="Futagami T."/>
            <person name="Toyoda A."/>
            <person name="Takaki Y."/>
            <person name="Nishi S."/>
            <person name="Hori S."/>
            <person name="Arai W."/>
            <person name="Tsubouchi T."/>
            <person name="Morono Y."/>
            <person name="Uchiyama I."/>
            <person name="Ito T."/>
            <person name="Fujiyama A."/>
            <person name="Inagaki F."/>
            <person name="Takami H."/>
        </authorList>
    </citation>
    <scope>NUCLEOTIDE SEQUENCE</scope>
    <source>
        <strain evidence="1">Expedition CK06-06</strain>
    </source>
</reference>
<name>X0WFY2_9ZZZZ</name>
<comment type="caution">
    <text evidence="1">The sequence shown here is derived from an EMBL/GenBank/DDBJ whole genome shotgun (WGS) entry which is preliminary data.</text>
</comment>
<sequence length="119" mass="14522">MSDALPVIYTKNFQYNFGQIPEKDQKRIEYDLTHMNKQDVLRQGRFKGELNYLRKMNNGDFRIFLNYCADCYEEFRNDINCAICDPENLERIIVFFIYPRKKLYQPRKLQQMNITKIEF</sequence>
<organism evidence="1">
    <name type="scientific">marine sediment metagenome</name>
    <dbReference type="NCBI Taxonomy" id="412755"/>
    <lineage>
        <taxon>unclassified sequences</taxon>
        <taxon>metagenomes</taxon>
        <taxon>ecological metagenomes</taxon>
    </lineage>
</organism>